<dbReference type="GO" id="GO:0071949">
    <property type="term" value="F:FAD binding"/>
    <property type="evidence" value="ECO:0007669"/>
    <property type="project" value="TreeGrafter"/>
</dbReference>
<dbReference type="OrthoDB" id="436496at2759"/>
<organism evidence="2 3">
    <name type="scientific">Babjeviella inositovora NRRL Y-12698</name>
    <dbReference type="NCBI Taxonomy" id="984486"/>
    <lineage>
        <taxon>Eukaryota</taxon>
        <taxon>Fungi</taxon>
        <taxon>Dikarya</taxon>
        <taxon>Ascomycota</taxon>
        <taxon>Saccharomycotina</taxon>
        <taxon>Pichiomycetes</taxon>
        <taxon>Serinales incertae sedis</taxon>
        <taxon>Babjeviella</taxon>
    </lineage>
</organism>
<evidence type="ECO:0000313" key="3">
    <source>
        <dbReference type="Proteomes" id="UP000094336"/>
    </source>
</evidence>
<dbReference type="PANTHER" id="PTHR43396">
    <property type="entry name" value="FLAVOHEMOPROTEIN"/>
    <property type="match status" value="1"/>
</dbReference>
<evidence type="ECO:0000259" key="1">
    <source>
        <dbReference type="PROSITE" id="PS01033"/>
    </source>
</evidence>
<dbReference type="SUPFAM" id="SSF46458">
    <property type="entry name" value="Globin-like"/>
    <property type="match status" value="1"/>
</dbReference>
<feature type="domain" description="Globin" evidence="1">
    <location>
        <begin position="74"/>
        <end position="224"/>
    </location>
</feature>
<name>A0A1E3QXU9_9ASCO</name>
<dbReference type="Gene3D" id="1.10.490.10">
    <property type="entry name" value="Globins"/>
    <property type="match status" value="1"/>
</dbReference>
<dbReference type="GO" id="GO:0020037">
    <property type="term" value="F:heme binding"/>
    <property type="evidence" value="ECO:0007669"/>
    <property type="project" value="InterPro"/>
</dbReference>
<proteinExistence type="predicted"/>
<dbReference type="InterPro" id="IPR009050">
    <property type="entry name" value="Globin-like_sf"/>
</dbReference>
<gene>
    <name evidence="2" type="ORF">BABINDRAFT_159070</name>
</gene>
<dbReference type="GO" id="GO:0046210">
    <property type="term" value="P:nitric oxide catabolic process"/>
    <property type="evidence" value="ECO:0007669"/>
    <property type="project" value="TreeGrafter"/>
</dbReference>
<dbReference type="PROSITE" id="PS01033">
    <property type="entry name" value="GLOBIN"/>
    <property type="match status" value="1"/>
</dbReference>
<keyword evidence="3" id="KW-1185">Reference proteome</keyword>
<evidence type="ECO:0000313" key="2">
    <source>
        <dbReference type="EMBL" id="ODQ82493.1"/>
    </source>
</evidence>
<dbReference type="Pfam" id="PF00042">
    <property type="entry name" value="Globin"/>
    <property type="match status" value="1"/>
</dbReference>
<dbReference type="GO" id="GO:0019825">
    <property type="term" value="F:oxygen binding"/>
    <property type="evidence" value="ECO:0007669"/>
    <property type="project" value="InterPro"/>
</dbReference>
<sequence>MRYDLPILGRIESFPSYSNPSITSSRSNISSLFDKISRALSHDTGSIVSAALSLNNPGKAVRDSEVRLSRVELIFTEEEIAILKFTWSLEAMGTEHEQEIVDPRYSLFGTSYFWNQVYGIVLESHPNAGNMVPTVDHQTRAFAGMMYLCMRNLEDLTKLDEYLASLGRRHSRMFGAQPPHFEAVGVAVIETFQQYYGDVFTKEIAAIWIKLYCFLANSMVQASLYDPIIIENKLVFPTLVKAAEESDTPSGKLPEEARGADSVADEDAETMFLDFPVGQKGMDILRKRRRKRLGDLASKVFGEGYSTHSQPLKSLLSPT</sequence>
<protein>
    <recommendedName>
        <fullName evidence="1">Globin domain-containing protein</fullName>
    </recommendedName>
</protein>
<dbReference type="GO" id="GO:0008941">
    <property type="term" value="F:nitric oxide dioxygenase NAD(P)H activity"/>
    <property type="evidence" value="ECO:0007669"/>
    <property type="project" value="TreeGrafter"/>
</dbReference>
<dbReference type="CDD" id="cd01040">
    <property type="entry name" value="Mb-like"/>
    <property type="match status" value="1"/>
</dbReference>
<dbReference type="EMBL" id="KV454426">
    <property type="protein sequence ID" value="ODQ82493.1"/>
    <property type="molecule type" value="Genomic_DNA"/>
</dbReference>
<dbReference type="RefSeq" id="XP_018987821.1">
    <property type="nucleotide sequence ID" value="XM_019127446.1"/>
</dbReference>
<dbReference type="Proteomes" id="UP000094336">
    <property type="component" value="Unassembled WGS sequence"/>
</dbReference>
<dbReference type="STRING" id="984486.A0A1E3QXU9"/>
<dbReference type="InterPro" id="IPR044399">
    <property type="entry name" value="Mb-like_M"/>
</dbReference>
<dbReference type="GeneID" id="30145299"/>
<dbReference type="InterPro" id="IPR012292">
    <property type="entry name" value="Globin/Proto"/>
</dbReference>
<dbReference type="PANTHER" id="PTHR43396:SF6">
    <property type="entry name" value="ABL201WP"/>
    <property type="match status" value="1"/>
</dbReference>
<dbReference type="GO" id="GO:0071500">
    <property type="term" value="P:cellular response to nitrosative stress"/>
    <property type="evidence" value="ECO:0007669"/>
    <property type="project" value="TreeGrafter"/>
</dbReference>
<dbReference type="AlphaFoldDB" id="A0A1E3QXU9"/>
<dbReference type="InterPro" id="IPR000971">
    <property type="entry name" value="Globin"/>
</dbReference>
<reference evidence="3" key="1">
    <citation type="submission" date="2016-05" db="EMBL/GenBank/DDBJ databases">
        <title>Comparative genomics of biotechnologically important yeasts.</title>
        <authorList>
            <consortium name="DOE Joint Genome Institute"/>
            <person name="Riley R."/>
            <person name="Haridas S."/>
            <person name="Wolfe K.H."/>
            <person name="Lopes M.R."/>
            <person name="Hittinger C.T."/>
            <person name="Goker M."/>
            <person name="Salamov A."/>
            <person name="Wisecaver J."/>
            <person name="Long T.M."/>
            <person name="Aerts A.L."/>
            <person name="Barry K."/>
            <person name="Choi C."/>
            <person name="Clum A."/>
            <person name="Coughlan A.Y."/>
            <person name="Deshpande S."/>
            <person name="Douglass A.P."/>
            <person name="Hanson S.J."/>
            <person name="Klenk H.-P."/>
            <person name="Labutti K."/>
            <person name="Lapidus A."/>
            <person name="Lindquist E."/>
            <person name="Lipzen A."/>
            <person name="Meier-Kolthoff J.P."/>
            <person name="Ohm R.A."/>
            <person name="Otillar R.P."/>
            <person name="Pangilinan J."/>
            <person name="Peng Y."/>
            <person name="Rokas A."/>
            <person name="Rosa C.A."/>
            <person name="Scheuner C."/>
            <person name="Sibirny A.A."/>
            <person name="Slot J.C."/>
            <person name="Stielow J.B."/>
            <person name="Sun H."/>
            <person name="Kurtzman C.P."/>
            <person name="Blackwell M."/>
            <person name="Grigoriev I.V."/>
            <person name="Jeffries T.W."/>
        </authorList>
    </citation>
    <scope>NUCLEOTIDE SEQUENCE [LARGE SCALE GENOMIC DNA]</scope>
    <source>
        <strain evidence="3">NRRL Y-12698</strain>
    </source>
</reference>
<accession>A0A1E3QXU9</accession>